<feature type="domain" description="Oxidoreductase molybdopterin-binding" evidence="2">
    <location>
        <begin position="104"/>
        <end position="175"/>
    </location>
</feature>
<accession>I3CER5</accession>
<feature type="chain" id="PRO_5003668824" description="Oxidoreductase molybdopterin-binding domain-containing protein" evidence="1">
    <location>
        <begin position="28"/>
        <end position="202"/>
    </location>
</feature>
<dbReference type="OrthoDB" id="9798763at2"/>
<organism evidence="3 4">
    <name type="scientific">Beggiatoa alba B18LD</name>
    <dbReference type="NCBI Taxonomy" id="395493"/>
    <lineage>
        <taxon>Bacteria</taxon>
        <taxon>Pseudomonadati</taxon>
        <taxon>Pseudomonadota</taxon>
        <taxon>Gammaproteobacteria</taxon>
        <taxon>Thiotrichales</taxon>
        <taxon>Thiotrichaceae</taxon>
        <taxon>Beggiatoa</taxon>
    </lineage>
</organism>
<evidence type="ECO:0000313" key="4">
    <source>
        <dbReference type="Proteomes" id="UP000005744"/>
    </source>
</evidence>
<evidence type="ECO:0000259" key="2">
    <source>
        <dbReference type="Pfam" id="PF00174"/>
    </source>
</evidence>
<dbReference type="EMBL" id="JH600070">
    <property type="protein sequence ID" value="EIJ42108.1"/>
    <property type="molecule type" value="Genomic_DNA"/>
</dbReference>
<dbReference type="eggNOG" id="COG3915">
    <property type="taxonomic scope" value="Bacteria"/>
</dbReference>
<dbReference type="AlphaFoldDB" id="I3CER5"/>
<dbReference type="HOGENOM" id="CLU_110165_2_1_6"/>
<dbReference type="Proteomes" id="UP000005744">
    <property type="component" value="Unassembled WGS sequence"/>
</dbReference>
<keyword evidence="1" id="KW-0732">Signal</keyword>
<dbReference type="SUPFAM" id="SSF56524">
    <property type="entry name" value="Oxidoreductase molybdopterin-binding domain"/>
    <property type="match status" value="1"/>
</dbReference>
<sequence length="202" mass="22597">MGFFGRIFMIPLLASTFITLFASVSFADNSVSLNSVSDSASPSTVASRVVTMIEHLEKPTGRVILSIKGKIKQTNSDDGVARFDREMLAKLPQQTVKTTELWSDGMQEFEGVLLTDLLKYVGATGNYIVAYALDGYDTDPIPLTDLDKYSVLVAIKNNGHYMRIRDKGPVRLVYPVDDFPELQKDPKTQYKLIWHLRTLTVN</sequence>
<protein>
    <recommendedName>
        <fullName evidence="2">Oxidoreductase molybdopterin-binding domain-containing protein</fullName>
    </recommendedName>
</protein>
<dbReference type="Gene3D" id="3.90.420.10">
    <property type="entry name" value="Oxidoreductase, molybdopterin-binding domain"/>
    <property type="match status" value="1"/>
</dbReference>
<evidence type="ECO:0000256" key="1">
    <source>
        <dbReference type="SAM" id="SignalP"/>
    </source>
</evidence>
<dbReference type="InterPro" id="IPR036374">
    <property type="entry name" value="OxRdtase_Mopterin-bd_sf"/>
</dbReference>
<name>I3CER5_9GAMM</name>
<evidence type="ECO:0000313" key="3">
    <source>
        <dbReference type="EMBL" id="EIJ42108.1"/>
    </source>
</evidence>
<proteinExistence type="predicted"/>
<keyword evidence="4" id="KW-1185">Reference proteome</keyword>
<dbReference type="STRING" id="395493.BegalDRAFT_1207"/>
<gene>
    <name evidence="3" type="ORF">BegalDRAFT_1207</name>
</gene>
<feature type="signal peptide" evidence="1">
    <location>
        <begin position="1"/>
        <end position="27"/>
    </location>
</feature>
<reference evidence="3 4" key="1">
    <citation type="submission" date="2011-11" db="EMBL/GenBank/DDBJ databases">
        <title>Improved High-Quality Draft sequence of Beggiatoa alba B18lD.</title>
        <authorList>
            <consortium name="US DOE Joint Genome Institute"/>
            <person name="Lucas S."/>
            <person name="Han J."/>
            <person name="Lapidus A."/>
            <person name="Cheng J.-F."/>
            <person name="Goodwin L."/>
            <person name="Pitluck S."/>
            <person name="Peters L."/>
            <person name="Mikhailova N."/>
            <person name="Held B."/>
            <person name="Detter J.C."/>
            <person name="Han C."/>
            <person name="Tapia R."/>
            <person name="Land M."/>
            <person name="Hauser L."/>
            <person name="Kyrpides N."/>
            <person name="Ivanova N."/>
            <person name="Pagani I."/>
            <person name="Samuel K."/>
            <person name="Teske A."/>
            <person name="Mueller J."/>
            <person name="Woyke T."/>
        </authorList>
    </citation>
    <scope>NUCLEOTIDE SEQUENCE [LARGE SCALE GENOMIC DNA]</scope>
    <source>
        <strain evidence="3 4">B18LD</strain>
    </source>
</reference>
<dbReference type="InterPro" id="IPR000572">
    <property type="entry name" value="OxRdtase_Mopterin-bd_dom"/>
</dbReference>
<dbReference type="Pfam" id="PF00174">
    <property type="entry name" value="Oxidored_molyb"/>
    <property type="match status" value="1"/>
</dbReference>